<dbReference type="PANTHER" id="PTHR41878:SF1">
    <property type="entry name" value="TNPR PROTEIN"/>
    <property type="match status" value="1"/>
</dbReference>
<dbReference type="Gene3D" id="3.10.290.30">
    <property type="entry name" value="MM3350-like"/>
    <property type="match status" value="1"/>
</dbReference>
<dbReference type="Pfam" id="PF07929">
    <property type="entry name" value="PRiA4_ORF3"/>
    <property type="match status" value="1"/>
</dbReference>
<organism evidence="2 3">
    <name type="scientific">Sedimenticola selenatireducens</name>
    <dbReference type="NCBI Taxonomy" id="191960"/>
    <lineage>
        <taxon>Bacteria</taxon>
        <taxon>Pseudomonadati</taxon>
        <taxon>Pseudomonadota</taxon>
        <taxon>Gammaproteobacteria</taxon>
        <taxon>Chromatiales</taxon>
        <taxon>Sedimenticolaceae</taxon>
        <taxon>Sedimenticola</taxon>
    </lineage>
</organism>
<protein>
    <recommendedName>
        <fullName evidence="1">Plasmid pRiA4b Orf3-like domain-containing protein</fullName>
    </recommendedName>
</protein>
<evidence type="ECO:0000259" key="1">
    <source>
        <dbReference type="Pfam" id="PF07929"/>
    </source>
</evidence>
<dbReference type="EMBL" id="PKUN01000004">
    <property type="protein sequence ID" value="PLX62678.1"/>
    <property type="molecule type" value="Genomic_DNA"/>
</dbReference>
<dbReference type="SUPFAM" id="SSF159941">
    <property type="entry name" value="MM3350-like"/>
    <property type="match status" value="1"/>
</dbReference>
<dbReference type="InterPro" id="IPR012912">
    <property type="entry name" value="Plasmid_pRiA4b_Orf3-like"/>
</dbReference>
<gene>
    <name evidence="2" type="ORF">C0630_05595</name>
</gene>
<proteinExistence type="predicted"/>
<reference evidence="2 3" key="1">
    <citation type="submission" date="2017-11" db="EMBL/GenBank/DDBJ databases">
        <title>Genome-resolved metagenomics identifies genetic mobility, metabolic interactions, and unexpected diversity in perchlorate-reducing communities.</title>
        <authorList>
            <person name="Barnum T.P."/>
            <person name="Figueroa I.A."/>
            <person name="Carlstrom C.I."/>
            <person name="Lucas L.N."/>
            <person name="Engelbrektson A.L."/>
            <person name="Coates J.D."/>
        </authorList>
    </citation>
    <scope>NUCLEOTIDE SEQUENCE [LARGE SCALE GENOMIC DNA]</scope>
    <source>
        <strain evidence="2">BM301</strain>
    </source>
</reference>
<evidence type="ECO:0000313" key="3">
    <source>
        <dbReference type="Proteomes" id="UP000235015"/>
    </source>
</evidence>
<dbReference type="STRING" id="1111735.GCA_000428045_00464"/>
<dbReference type="Proteomes" id="UP000235015">
    <property type="component" value="Unassembled WGS sequence"/>
</dbReference>
<evidence type="ECO:0000313" key="2">
    <source>
        <dbReference type="EMBL" id="PLX62678.1"/>
    </source>
</evidence>
<dbReference type="PANTHER" id="PTHR41878">
    <property type="entry name" value="LEXA REPRESSOR-RELATED"/>
    <property type="match status" value="1"/>
</dbReference>
<dbReference type="AlphaFoldDB" id="A0A2N6CZ92"/>
<dbReference type="InterPro" id="IPR024047">
    <property type="entry name" value="MM3350-like_sf"/>
</dbReference>
<name>A0A2N6CZ92_9GAMM</name>
<sequence length="188" mass="21853">MDYLRKVYQLNISLLGVIPEVWRQVRVADSDTLANLHETLQVVMGWTNVHMHMFIKGKEKYGVPDDQFPDDTRDERQTRLRQVLKKPGDSLLYIYDFGDAWEHRVVLEEILPYDLSQPLPACCYGERACPPEDVGGPPGYDEFLEATADPSHPEHDYIIRWIGGEFFPDLFDIDLTNELLRESQLRMV</sequence>
<dbReference type="RefSeq" id="WP_273438254.1">
    <property type="nucleotide sequence ID" value="NZ_PKUN01000004.1"/>
</dbReference>
<accession>A0A2N6CZ92</accession>
<feature type="domain" description="Plasmid pRiA4b Orf3-like" evidence="1">
    <location>
        <begin position="6"/>
        <end position="174"/>
    </location>
</feature>
<comment type="caution">
    <text evidence="2">The sequence shown here is derived from an EMBL/GenBank/DDBJ whole genome shotgun (WGS) entry which is preliminary data.</text>
</comment>